<keyword evidence="2" id="KW-0808">Transferase</keyword>
<reference evidence="2 3" key="1">
    <citation type="journal article" date="2019" name="Emerg. Microbes Infect.">
        <title>Comprehensive subspecies identification of 175 nontuberculous mycobacteria species based on 7547 genomic profiles.</title>
        <authorList>
            <person name="Matsumoto Y."/>
            <person name="Kinjo T."/>
            <person name="Motooka D."/>
            <person name="Nabeya D."/>
            <person name="Jung N."/>
            <person name="Uechi K."/>
            <person name="Horii T."/>
            <person name="Iida T."/>
            <person name="Fujita J."/>
            <person name="Nakamura S."/>
        </authorList>
    </citation>
    <scope>NUCLEOTIDE SEQUENCE [LARGE SCALE GENOMIC DNA]</scope>
    <source>
        <strain evidence="2 3">JCM 15657</strain>
    </source>
</reference>
<dbReference type="KEGG" id="mlj:MLAC_10300"/>
<dbReference type="InterPro" id="IPR051047">
    <property type="entry name" value="AccD/PCCB"/>
</dbReference>
<dbReference type="PROSITE" id="PS50989">
    <property type="entry name" value="COA_CT_CTER"/>
    <property type="match status" value="1"/>
</dbReference>
<dbReference type="EMBL" id="AP022581">
    <property type="protein sequence ID" value="BBX95736.1"/>
    <property type="molecule type" value="Genomic_DNA"/>
</dbReference>
<accession>A0A1X1YGW7</accession>
<dbReference type="Pfam" id="PF01039">
    <property type="entry name" value="Carboxyl_trans"/>
    <property type="match status" value="1"/>
</dbReference>
<dbReference type="RefSeq" id="WP_085158574.1">
    <property type="nucleotide sequence ID" value="NZ_AP022581.1"/>
</dbReference>
<dbReference type="Gene3D" id="3.90.226.10">
    <property type="entry name" value="2-enoyl-CoA Hydratase, Chain A, domain 1"/>
    <property type="match status" value="2"/>
</dbReference>
<organism evidence="2 3">
    <name type="scientific">Mycobacterium lacus</name>
    <dbReference type="NCBI Taxonomy" id="169765"/>
    <lineage>
        <taxon>Bacteria</taxon>
        <taxon>Bacillati</taxon>
        <taxon>Actinomycetota</taxon>
        <taxon>Actinomycetes</taxon>
        <taxon>Mycobacteriales</taxon>
        <taxon>Mycobacteriaceae</taxon>
        <taxon>Mycobacterium</taxon>
    </lineage>
</organism>
<dbReference type="STRING" id="169765.AWC15_17050"/>
<comment type="similarity">
    <text evidence="1">Belongs to the AccD/PCCB family.</text>
</comment>
<dbReference type="PANTHER" id="PTHR43842:SF2">
    <property type="entry name" value="PROPIONYL-COA CARBOXYLASE BETA CHAIN, MITOCHONDRIAL"/>
    <property type="match status" value="1"/>
</dbReference>
<evidence type="ECO:0000313" key="2">
    <source>
        <dbReference type="EMBL" id="BBX95736.1"/>
    </source>
</evidence>
<dbReference type="SUPFAM" id="SSF52096">
    <property type="entry name" value="ClpP/crotonase"/>
    <property type="match status" value="2"/>
</dbReference>
<dbReference type="Proteomes" id="UP000466396">
    <property type="component" value="Chromosome"/>
</dbReference>
<dbReference type="InterPro" id="IPR034733">
    <property type="entry name" value="AcCoA_carboxyl_beta"/>
</dbReference>
<protein>
    <submittedName>
        <fullName evidence="2">Acetyl-CoA carboxylase carboxyltransferase subunit</fullName>
    </submittedName>
</protein>
<keyword evidence="3" id="KW-1185">Reference proteome</keyword>
<dbReference type="GO" id="GO:0016740">
    <property type="term" value="F:transferase activity"/>
    <property type="evidence" value="ECO:0007669"/>
    <property type="project" value="UniProtKB-KW"/>
</dbReference>
<dbReference type="PANTHER" id="PTHR43842">
    <property type="entry name" value="PROPIONYL-COA CARBOXYLASE BETA CHAIN"/>
    <property type="match status" value="1"/>
</dbReference>
<evidence type="ECO:0000313" key="3">
    <source>
        <dbReference type="Proteomes" id="UP000466396"/>
    </source>
</evidence>
<dbReference type="InterPro" id="IPR029045">
    <property type="entry name" value="ClpP/crotonase-like_dom_sf"/>
</dbReference>
<name>A0A1X1YGW7_9MYCO</name>
<evidence type="ECO:0000256" key="1">
    <source>
        <dbReference type="ARBA" id="ARBA00006102"/>
    </source>
</evidence>
<dbReference type="InterPro" id="IPR011762">
    <property type="entry name" value="COA_CT_N"/>
</dbReference>
<sequence>MTKAEDWEETLEDLQRRRQHAWGMGGRERLDKHRSKGKLDARTRIERLLDPGTFREFGTLVGGEIPADAIVTGSGRINGATVMVGAEDFTTLAGTIAPGSNSKRYRIAELALRDKVALVMLLEGAGFRPAGAHYGRTPTDLLAQARCSGRVPTVAAVLGPSAGHGALVAPVCDFTVMSHQGAIFTAGPPVVKESTGEDISKEDLGGPDVAVASGVIHNVAEDDEAVLDTVRRYLSYFPPSAWSYPPSLPASEAANPRPTPELLDIVPRDNRRVYDMRAVLDVVFDCPDWFEVQPGFGKAIICALAHLGGHPVAVVANQPRVLAGSIDADAADKAAHFIMVADSFHLPIVFLADNPGMLAGSRSEREGALRSGARMFAAQTAATTLKLHVTLRKAYGFGSMVMGLISFDGQVATFAYPGATMGAMGAAALSRASHADQDLSARLRNAELQASYRSAEHMGIDELIDPRETRDALLASLQRGLSSRQAPAEPVTRTLIMP</sequence>
<dbReference type="GO" id="GO:0004658">
    <property type="term" value="F:propionyl-CoA carboxylase activity"/>
    <property type="evidence" value="ECO:0007669"/>
    <property type="project" value="TreeGrafter"/>
</dbReference>
<dbReference type="OrthoDB" id="4434131at2"/>
<dbReference type="InterPro" id="IPR011763">
    <property type="entry name" value="COA_CT_C"/>
</dbReference>
<dbReference type="AlphaFoldDB" id="A0A1X1YGW7"/>
<gene>
    <name evidence="2" type="ORF">MLAC_10300</name>
</gene>
<dbReference type="PROSITE" id="PS50980">
    <property type="entry name" value="COA_CT_NTER"/>
    <property type="match status" value="1"/>
</dbReference>
<proteinExistence type="inferred from homology"/>